<evidence type="ECO:0000313" key="6">
    <source>
        <dbReference type="Proteomes" id="UP000030746"/>
    </source>
</evidence>
<dbReference type="GeneID" id="20239428"/>
<feature type="region of interest" description="Disordered" evidence="4">
    <location>
        <begin position="151"/>
        <end position="199"/>
    </location>
</feature>
<evidence type="ECO:0000256" key="4">
    <source>
        <dbReference type="SAM" id="MobiDB-lite"/>
    </source>
</evidence>
<sequence length="199" mass="23095">MDFFHLVQYYKMHVWELSNHVFGLRLKSSNPAYDTVAVEMSETNGTSSGQQTVPSTSATQNENIDGKITYQKVMQRIIQRYIFDIQREAEVTEDDFEEIKQDISSFRYEILNQWRTKESMQTEMAGNLSSLKTQLDEIRCELLGKQKPKLSDVHRGSFERQDSGKARAVDCHPKSLERQDTPWPPIVKPENAETKQETE</sequence>
<dbReference type="GO" id="GO:0034703">
    <property type="term" value="C:cation channel complex"/>
    <property type="evidence" value="ECO:0007669"/>
    <property type="project" value="TreeGrafter"/>
</dbReference>
<reference evidence="5 6" key="1">
    <citation type="journal article" date="2013" name="Nature">
        <title>Insights into bilaterian evolution from three spiralian genomes.</title>
        <authorList>
            <person name="Simakov O."/>
            <person name="Marletaz F."/>
            <person name="Cho S.J."/>
            <person name="Edsinger-Gonzales E."/>
            <person name="Havlak P."/>
            <person name="Hellsten U."/>
            <person name="Kuo D.H."/>
            <person name="Larsson T."/>
            <person name="Lv J."/>
            <person name="Arendt D."/>
            <person name="Savage R."/>
            <person name="Osoegawa K."/>
            <person name="de Jong P."/>
            <person name="Grimwood J."/>
            <person name="Chapman J.A."/>
            <person name="Shapiro H."/>
            <person name="Aerts A."/>
            <person name="Otillar R.P."/>
            <person name="Terry A.Y."/>
            <person name="Boore J.L."/>
            <person name="Grigoriev I.V."/>
            <person name="Lindberg D.R."/>
            <person name="Seaver E.C."/>
            <person name="Weisblat D.A."/>
            <person name="Putnam N.H."/>
            <person name="Rokhsar D.S."/>
        </authorList>
    </citation>
    <scope>NUCLEOTIDE SEQUENCE [LARGE SCALE GENOMIC DNA]</scope>
</reference>
<dbReference type="OrthoDB" id="2373987at2759"/>
<dbReference type="AlphaFoldDB" id="V4BQ31"/>
<dbReference type="PANTHER" id="PTHR10117">
    <property type="entry name" value="TRANSIENT RECEPTOR POTENTIAL CHANNEL"/>
    <property type="match status" value="1"/>
</dbReference>
<dbReference type="RefSeq" id="XP_009058241.1">
    <property type="nucleotide sequence ID" value="XM_009059993.1"/>
</dbReference>
<dbReference type="CTD" id="20239428"/>
<evidence type="ECO:0000256" key="1">
    <source>
        <dbReference type="ARBA" id="ARBA00022448"/>
    </source>
</evidence>
<feature type="compositionally biased region" description="Basic and acidic residues" evidence="4">
    <location>
        <begin position="151"/>
        <end position="180"/>
    </location>
</feature>
<gene>
    <name evidence="5" type="ORF">LOTGIDRAFT_163479</name>
</gene>
<proteinExistence type="predicted"/>
<keyword evidence="3" id="KW-0407">Ion channel</keyword>
<name>V4BQ31_LOTGI</name>
<feature type="compositionally biased region" description="Basic and acidic residues" evidence="4">
    <location>
        <begin position="190"/>
        <end position="199"/>
    </location>
</feature>
<dbReference type="PANTHER" id="PTHR10117:SF54">
    <property type="entry name" value="TRANSIENT RECEPTOR POTENTIAL-GAMMA PROTEIN"/>
    <property type="match status" value="1"/>
</dbReference>
<organism evidence="5 6">
    <name type="scientific">Lottia gigantea</name>
    <name type="common">Giant owl limpet</name>
    <dbReference type="NCBI Taxonomy" id="225164"/>
    <lineage>
        <taxon>Eukaryota</taxon>
        <taxon>Metazoa</taxon>
        <taxon>Spiralia</taxon>
        <taxon>Lophotrochozoa</taxon>
        <taxon>Mollusca</taxon>
        <taxon>Gastropoda</taxon>
        <taxon>Patellogastropoda</taxon>
        <taxon>Lottioidea</taxon>
        <taxon>Lottiidae</taxon>
        <taxon>Lottia</taxon>
    </lineage>
</organism>
<dbReference type="KEGG" id="lgi:LOTGIDRAFT_163479"/>
<dbReference type="HOGENOM" id="CLU_1373633_0_0_1"/>
<dbReference type="InterPro" id="IPR002153">
    <property type="entry name" value="TRPC_channel"/>
</dbReference>
<dbReference type="GO" id="GO:0070679">
    <property type="term" value="F:inositol 1,4,5 trisphosphate binding"/>
    <property type="evidence" value="ECO:0007669"/>
    <property type="project" value="TreeGrafter"/>
</dbReference>
<keyword evidence="1" id="KW-0813">Transport</keyword>
<dbReference type="GO" id="GO:0005886">
    <property type="term" value="C:plasma membrane"/>
    <property type="evidence" value="ECO:0007669"/>
    <property type="project" value="TreeGrafter"/>
</dbReference>
<evidence type="ECO:0000256" key="2">
    <source>
        <dbReference type="ARBA" id="ARBA00023065"/>
    </source>
</evidence>
<dbReference type="Proteomes" id="UP000030746">
    <property type="component" value="Unassembled WGS sequence"/>
</dbReference>
<accession>V4BQ31</accession>
<protein>
    <submittedName>
        <fullName evidence="5">Uncharacterized protein</fullName>
    </submittedName>
</protein>
<dbReference type="GO" id="GO:0015279">
    <property type="term" value="F:store-operated calcium channel activity"/>
    <property type="evidence" value="ECO:0007669"/>
    <property type="project" value="TreeGrafter"/>
</dbReference>
<keyword evidence="6" id="KW-1185">Reference proteome</keyword>
<evidence type="ECO:0000256" key="3">
    <source>
        <dbReference type="ARBA" id="ARBA00023303"/>
    </source>
</evidence>
<dbReference type="GO" id="GO:0051480">
    <property type="term" value="P:regulation of cytosolic calcium ion concentration"/>
    <property type="evidence" value="ECO:0007669"/>
    <property type="project" value="TreeGrafter"/>
</dbReference>
<evidence type="ECO:0000313" key="5">
    <source>
        <dbReference type="EMBL" id="ESO90969.1"/>
    </source>
</evidence>
<dbReference type="EMBL" id="KB202284">
    <property type="protein sequence ID" value="ESO90969.1"/>
    <property type="molecule type" value="Genomic_DNA"/>
</dbReference>
<keyword evidence="2" id="KW-0406">Ion transport</keyword>